<dbReference type="STRING" id="39060.SAMN05660706_12941"/>
<dbReference type="Proteomes" id="UP000199584">
    <property type="component" value="Unassembled WGS sequence"/>
</dbReference>
<keyword evidence="1" id="KW-0540">Nuclease</keyword>
<proteinExistence type="predicted"/>
<dbReference type="AlphaFoldDB" id="A0A1I6E8Z0"/>
<keyword evidence="2" id="KW-1185">Reference proteome</keyword>
<dbReference type="SUPFAM" id="SSF143011">
    <property type="entry name" value="RelE-like"/>
    <property type="match status" value="1"/>
</dbReference>
<name>A0A1I6E8Z0_9FIRM</name>
<evidence type="ECO:0000313" key="2">
    <source>
        <dbReference type="Proteomes" id="UP000199584"/>
    </source>
</evidence>
<keyword evidence="1" id="KW-0378">Hydrolase</keyword>
<protein>
    <submittedName>
        <fullName evidence="1">mRNA-degrading endonuclease (mRNA interferase) YafQ, toxin component of the YafQ-DinJ toxin-antitoxin module</fullName>
    </submittedName>
</protein>
<evidence type="ECO:0000313" key="1">
    <source>
        <dbReference type="EMBL" id="SFR13978.1"/>
    </source>
</evidence>
<dbReference type="Gene3D" id="3.30.2310.20">
    <property type="entry name" value="RelE-like"/>
    <property type="match status" value="1"/>
</dbReference>
<gene>
    <name evidence="1" type="ORF">SAMN05660706_12941</name>
</gene>
<dbReference type="GO" id="GO:0004519">
    <property type="term" value="F:endonuclease activity"/>
    <property type="evidence" value="ECO:0007669"/>
    <property type="project" value="UniProtKB-KW"/>
</dbReference>
<organism evidence="1 2">
    <name type="scientific">Desulfoscipio geothermicus DSM 3669</name>
    <dbReference type="NCBI Taxonomy" id="1121426"/>
    <lineage>
        <taxon>Bacteria</taxon>
        <taxon>Bacillati</taxon>
        <taxon>Bacillota</taxon>
        <taxon>Clostridia</taxon>
        <taxon>Eubacteriales</taxon>
        <taxon>Desulfallaceae</taxon>
        <taxon>Desulfoscipio</taxon>
    </lineage>
</organism>
<reference evidence="2" key="1">
    <citation type="submission" date="2016-10" db="EMBL/GenBank/DDBJ databases">
        <authorList>
            <person name="Varghese N."/>
            <person name="Submissions S."/>
        </authorList>
    </citation>
    <scope>NUCLEOTIDE SEQUENCE [LARGE SCALE GENOMIC DNA]</scope>
    <source>
        <strain evidence="2">DSM 3669</strain>
    </source>
</reference>
<keyword evidence="1" id="KW-0255">Endonuclease</keyword>
<accession>A0A1I6E8Z0</accession>
<dbReference type="EMBL" id="FOYM01000029">
    <property type="protein sequence ID" value="SFR13978.1"/>
    <property type="molecule type" value="Genomic_DNA"/>
</dbReference>
<sequence>MFNLELTNRFVRSYKKLDRAIRLQVDKTLQVMVINPSHPSLRLKRVQGTKDIWEASVNMSIRITLSFSEDTIQLRNVGTHEQVFRPPY</sequence>
<dbReference type="InterPro" id="IPR035093">
    <property type="entry name" value="RelE/ParE_toxin_dom_sf"/>
</dbReference>